<keyword evidence="1" id="KW-0812">Transmembrane</keyword>
<sequence>MSDEIISSLLELPVELIYRILAHLDDFTLFCSAYNVSYNIYQYVCVGAHYQSERTLGWIDWRGNGIVMVMITFAVNVVLIAHHLITRHRMRNAITVARRTEWRRSLKLSLQLLVIALPYLIAWVPYSTVALTQIFSNTDKLTIFNLTVLRQNRAEAIEYQQNTITMRHAFTNTH</sequence>
<feature type="domain" description="F-box" evidence="2">
    <location>
        <begin position="6"/>
        <end position="53"/>
    </location>
</feature>
<gene>
    <name evidence="3" type="ORF">GRG538_LOCUS18199</name>
</gene>
<dbReference type="Proteomes" id="UP000663872">
    <property type="component" value="Unassembled WGS sequence"/>
</dbReference>
<name>A0A818HSM1_9BILA</name>
<keyword evidence="1" id="KW-0472">Membrane</keyword>
<evidence type="ECO:0000256" key="1">
    <source>
        <dbReference type="SAM" id="Phobius"/>
    </source>
</evidence>
<feature type="transmembrane region" description="Helical" evidence="1">
    <location>
        <begin position="65"/>
        <end position="85"/>
    </location>
</feature>
<accession>A0A818HSM1</accession>
<evidence type="ECO:0000313" key="4">
    <source>
        <dbReference type="Proteomes" id="UP000663872"/>
    </source>
</evidence>
<evidence type="ECO:0000259" key="2">
    <source>
        <dbReference type="PROSITE" id="PS50181"/>
    </source>
</evidence>
<feature type="transmembrane region" description="Helical" evidence="1">
    <location>
        <begin position="106"/>
        <end position="126"/>
    </location>
</feature>
<proteinExistence type="predicted"/>
<keyword evidence="1" id="KW-1133">Transmembrane helix</keyword>
<comment type="caution">
    <text evidence="3">The sequence shown here is derived from an EMBL/GenBank/DDBJ whole genome shotgun (WGS) entry which is preliminary data.</text>
</comment>
<dbReference type="InterPro" id="IPR001810">
    <property type="entry name" value="F-box_dom"/>
</dbReference>
<protein>
    <recommendedName>
        <fullName evidence="2">F-box domain-containing protein</fullName>
    </recommendedName>
</protein>
<dbReference type="PROSITE" id="PS50181">
    <property type="entry name" value="FBOX"/>
    <property type="match status" value="1"/>
</dbReference>
<dbReference type="Gene3D" id="1.20.1070.10">
    <property type="entry name" value="Rhodopsin 7-helix transmembrane proteins"/>
    <property type="match status" value="1"/>
</dbReference>
<dbReference type="EMBL" id="CAJNYT010002977">
    <property type="protein sequence ID" value="CAF3511246.1"/>
    <property type="molecule type" value="Genomic_DNA"/>
</dbReference>
<organism evidence="3 4">
    <name type="scientific">Rotaria socialis</name>
    <dbReference type="NCBI Taxonomy" id="392032"/>
    <lineage>
        <taxon>Eukaryota</taxon>
        <taxon>Metazoa</taxon>
        <taxon>Spiralia</taxon>
        <taxon>Gnathifera</taxon>
        <taxon>Rotifera</taxon>
        <taxon>Eurotatoria</taxon>
        <taxon>Bdelloidea</taxon>
        <taxon>Philodinida</taxon>
        <taxon>Philodinidae</taxon>
        <taxon>Rotaria</taxon>
    </lineage>
</organism>
<dbReference type="AlphaFoldDB" id="A0A818HSM1"/>
<reference evidence="3" key="1">
    <citation type="submission" date="2021-02" db="EMBL/GenBank/DDBJ databases">
        <authorList>
            <person name="Nowell W R."/>
        </authorList>
    </citation>
    <scope>NUCLEOTIDE SEQUENCE</scope>
</reference>
<evidence type="ECO:0000313" key="3">
    <source>
        <dbReference type="EMBL" id="CAF3511246.1"/>
    </source>
</evidence>
<dbReference type="SUPFAM" id="SSF81321">
    <property type="entry name" value="Family A G protein-coupled receptor-like"/>
    <property type="match status" value="1"/>
</dbReference>